<comment type="caution">
    <text evidence="2">The sequence shown here is derived from an EMBL/GenBank/DDBJ whole genome shotgun (WGS) entry which is preliminary data.</text>
</comment>
<gene>
    <name evidence="2" type="ORF">DL546_008223</name>
</gene>
<reference evidence="2 3" key="1">
    <citation type="submission" date="2018-08" db="EMBL/GenBank/DDBJ databases">
        <title>Draft genome of the lignicolous fungus Coniochaeta pulveracea.</title>
        <authorList>
            <person name="Borstlap C.J."/>
            <person name="De Witt R.N."/>
            <person name="Botha A."/>
            <person name="Volschenk H."/>
        </authorList>
    </citation>
    <scope>NUCLEOTIDE SEQUENCE [LARGE SCALE GENOMIC DNA]</scope>
    <source>
        <strain evidence="2 3">CAB683</strain>
    </source>
</reference>
<proteinExistence type="predicted"/>
<keyword evidence="3" id="KW-1185">Reference proteome</keyword>
<organism evidence="2 3">
    <name type="scientific">Coniochaeta pulveracea</name>
    <dbReference type="NCBI Taxonomy" id="177199"/>
    <lineage>
        <taxon>Eukaryota</taxon>
        <taxon>Fungi</taxon>
        <taxon>Dikarya</taxon>
        <taxon>Ascomycota</taxon>
        <taxon>Pezizomycotina</taxon>
        <taxon>Sordariomycetes</taxon>
        <taxon>Sordariomycetidae</taxon>
        <taxon>Coniochaetales</taxon>
        <taxon>Coniochaetaceae</taxon>
        <taxon>Coniochaeta</taxon>
    </lineage>
</organism>
<evidence type="ECO:0000256" key="1">
    <source>
        <dbReference type="SAM" id="MobiDB-lite"/>
    </source>
</evidence>
<evidence type="ECO:0000313" key="2">
    <source>
        <dbReference type="EMBL" id="RKU46487.1"/>
    </source>
</evidence>
<dbReference type="EMBL" id="QVQW01000014">
    <property type="protein sequence ID" value="RKU46487.1"/>
    <property type="molecule type" value="Genomic_DNA"/>
</dbReference>
<dbReference type="Proteomes" id="UP000275385">
    <property type="component" value="Unassembled WGS sequence"/>
</dbReference>
<protein>
    <submittedName>
        <fullName evidence="2">Uncharacterized protein</fullName>
    </submittedName>
</protein>
<accession>A0A420YFD9</accession>
<evidence type="ECO:0000313" key="3">
    <source>
        <dbReference type="Proteomes" id="UP000275385"/>
    </source>
</evidence>
<dbReference type="AlphaFoldDB" id="A0A420YFD9"/>
<name>A0A420YFD9_9PEZI</name>
<sequence length="129" mass="13977">MASLVVIDLTLDSDDDVAVVLSAPRLRISMKTKPSEQDLASISSNPPALSLKPSTTSLNLNVEVADGFDTSIFDDEAELELLEKIAAVKQITVDRAQTEMDAFQNRWPQQGSKTKGVEKLGVEPSTSCR</sequence>
<feature type="region of interest" description="Disordered" evidence="1">
    <location>
        <begin position="107"/>
        <end position="129"/>
    </location>
</feature>